<name>A0A165N5V9_9APHY</name>
<gene>
    <name evidence="2" type="ORF">DAEQUDRAFT_448204</name>
</gene>
<keyword evidence="3" id="KW-1185">Reference proteome</keyword>
<dbReference type="EMBL" id="KV429087">
    <property type="protein sequence ID" value="KZT66558.1"/>
    <property type="molecule type" value="Genomic_DNA"/>
</dbReference>
<keyword evidence="1" id="KW-1133">Transmembrane helix</keyword>
<evidence type="ECO:0000313" key="2">
    <source>
        <dbReference type="EMBL" id="KZT66558.1"/>
    </source>
</evidence>
<proteinExistence type="predicted"/>
<organism evidence="2 3">
    <name type="scientific">Daedalea quercina L-15889</name>
    <dbReference type="NCBI Taxonomy" id="1314783"/>
    <lineage>
        <taxon>Eukaryota</taxon>
        <taxon>Fungi</taxon>
        <taxon>Dikarya</taxon>
        <taxon>Basidiomycota</taxon>
        <taxon>Agaricomycotina</taxon>
        <taxon>Agaricomycetes</taxon>
        <taxon>Polyporales</taxon>
        <taxon>Fomitopsis</taxon>
    </lineage>
</organism>
<evidence type="ECO:0000256" key="1">
    <source>
        <dbReference type="SAM" id="Phobius"/>
    </source>
</evidence>
<dbReference type="AlphaFoldDB" id="A0A165N5V9"/>
<feature type="transmembrane region" description="Helical" evidence="1">
    <location>
        <begin position="12"/>
        <end position="38"/>
    </location>
</feature>
<keyword evidence="1" id="KW-0812">Transmembrane</keyword>
<dbReference type="Proteomes" id="UP000076727">
    <property type="component" value="Unassembled WGS sequence"/>
</dbReference>
<protein>
    <submittedName>
        <fullName evidence="2">Uncharacterized protein</fullName>
    </submittedName>
</protein>
<reference evidence="2 3" key="1">
    <citation type="journal article" date="2016" name="Mol. Biol. Evol.">
        <title>Comparative Genomics of Early-Diverging Mushroom-Forming Fungi Provides Insights into the Origins of Lignocellulose Decay Capabilities.</title>
        <authorList>
            <person name="Nagy L.G."/>
            <person name="Riley R."/>
            <person name="Tritt A."/>
            <person name="Adam C."/>
            <person name="Daum C."/>
            <person name="Floudas D."/>
            <person name="Sun H."/>
            <person name="Yadav J.S."/>
            <person name="Pangilinan J."/>
            <person name="Larsson K.H."/>
            <person name="Matsuura K."/>
            <person name="Barry K."/>
            <person name="Labutti K."/>
            <person name="Kuo R."/>
            <person name="Ohm R.A."/>
            <person name="Bhattacharya S.S."/>
            <person name="Shirouzu T."/>
            <person name="Yoshinaga Y."/>
            <person name="Martin F.M."/>
            <person name="Grigoriev I.V."/>
            <person name="Hibbett D.S."/>
        </authorList>
    </citation>
    <scope>NUCLEOTIDE SEQUENCE [LARGE SCALE GENOMIC DNA]</scope>
    <source>
        <strain evidence="2 3">L-15889</strain>
    </source>
</reference>
<evidence type="ECO:0000313" key="3">
    <source>
        <dbReference type="Proteomes" id="UP000076727"/>
    </source>
</evidence>
<sequence length="155" mass="17196">MISECFSQGKILVAAGVAVDVSLGWIQVLLLSYPLFALSRPLNRSKRPVVRFSSHDLVNDKPTIKSEAPESGHSDRSVPLLVPLECCYAYHSWIKLNARISRSMNLSLSSSHSHAMGTSRDSRVSRYNLLRTCIPHASLGQRMKALPPTQTPLNR</sequence>
<accession>A0A165N5V9</accession>
<keyword evidence="1" id="KW-0472">Membrane</keyword>